<sequence>MLFALFTLAALTRYLLPVAAYEYSTTSLCTTKLGTKTTSPVKTTSYAVTVPVTVTVKSTFTPVSTITPPPQTTSITVTATATSVLITTSVDTLTDTAYTTSTITITETTISDTVLITTTTSTIATSTVPTSAGFTPIASEAGYVPKKRSVKEAAVPVIRGRYVEPRAATTSPLCSPIGKPGIFSQHPQTVTCGALIVAKTTTTIKYTATKPATITLSAITDTVTITTTITVVSTSALSASTTTTTTLTVPASVTTTSTSTNTITQTVTVIQAQSTAYAACDSSNVIHTANGGQPVYDVYYAGSDRGPIVSSFPIQDPVACCQQCQQLGTCTGYVQLTGYAQCLTYSNGQCDGSMNFGQVFQTIGGIAPERGYSIGNGPCGQLGNAGSAGTAVFKREEE</sequence>
<dbReference type="Proteomes" id="UP000664521">
    <property type="component" value="Unassembled WGS sequence"/>
</dbReference>
<evidence type="ECO:0008006" key="4">
    <source>
        <dbReference type="Google" id="ProtNLM"/>
    </source>
</evidence>
<protein>
    <recommendedName>
        <fullName evidence="4">Apple domain-containing protein</fullName>
    </recommendedName>
</protein>
<comment type="caution">
    <text evidence="2">The sequence shown here is derived from an EMBL/GenBank/DDBJ whole genome shotgun (WGS) entry which is preliminary data.</text>
</comment>
<accession>A0A8H3PIT9</accession>
<keyword evidence="3" id="KW-1185">Reference proteome</keyword>
<feature type="chain" id="PRO_5034637524" description="Apple domain-containing protein" evidence="1">
    <location>
        <begin position="21"/>
        <end position="398"/>
    </location>
</feature>
<dbReference type="OrthoDB" id="5334651at2759"/>
<reference evidence="2" key="1">
    <citation type="submission" date="2021-03" db="EMBL/GenBank/DDBJ databases">
        <authorList>
            <person name="Tagirdzhanova G."/>
        </authorList>
    </citation>
    <scope>NUCLEOTIDE SEQUENCE</scope>
</reference>
<keyword evidence="1" id="KW-0732">Signal</keyword>
<evidence type="ECO:0000313" key="3">
    <source>
        <dbReference type="Proteomes" id="UP000664521"/>
    </source>
</evidence>
<organism evidence="2 3">
    <name type="scientific">Heterodermia speciosa</name>
    <dbReference type="NCBI Taxonomy" id="116794"/>
    <lineage>
        <taxon>Eukaryota</taxon>
        <taxon>Fungi</taxon>
        <taxon>Dikarya</taxon>
        <taxon>Ascomycota</taxon>
        <taxon>Pezizomycotina</taxon>
        <taxon>Lecanoromycetes</taxon>
        <taxon>OSLEUM clade</taxon>
        <taxon>Lecanoromycetidae</taxon>
        <taxon>Caliciales</taxon>
        <taxon>Physciaceae</taxon>
        <taxon>Heterodermia</taxon>
    </lineage>
</organism>
<evidence type="ECO:0000313" key="2">
    <source>
        <dbReference type="EMBL" id="CAF9941299.1"/>
    </source>
</evidence>
<dbReference type="EMBL" id="CAJPDS010000185">
    <property type="protein sequence ID" value="CAF9941299.1"/>
    <property type="molecule type" value="Genomic_DNA"/>
</dbReference>
<gene>
    <name evidence="2" type="ORF">HETSPECPRED_003043</name>
</gene>
<dbReference type="AlphaFoldDB" id="A0A8H3PIT9"/>
<feature type="signal peptide" evidence="1">
    <location>
        <begin position="1"/>
        <end position="20"/>
    </location>
</feature>
<name>A0A8H3PIT9_9LECA</name>
<proteinExistence type="predicted"/>
<evidence type="ECO:0000256" key="1">
    <source>
        <dbReference type="SAM" id="SignalP"/>
    </source>
</evidence>